<evidence type="ECO:0000256" key="5">
    <source>
        <dbReference type="SAM" id="Phobius"/>
    </source>
</evidence>
<dbReference type="SUPFAM" id="SSF53187">
    <property type="entry name" value="Zn-dependent exopeptidases"/>
    <property type="match status" value="1"/>
</dbReference>
<keyword evidence="4" id="KW-0862">Zinc</keyword>
<accession>A0A7K4DIR1</accession>
<evidence type="ECO:0000313" key="7">
    <source>
        <dbReference type="EMBL" id="NMO08261.1"/>
    </source>
</evidence>
<keyword evidence="5" id="KW-1133">Transmembrane helix</keyword>
<evidence type="ECO:0000256" key="3">
    <source>
        <dbReference type="ARBA" id="ARBA00022801"/>
    </source>
</evidence>
<organism evidence="7 8">
    <name type="scientific">Methanobacterium subterraneum</name>
    <dbReference type="NCBI Taxonomy" id="59277"/>
    <lineage>
        <taxon>Archaea</taxon>
        <taxon>Methanobacteriati</taxon>
        <taxon>Methanobacteriota</taxon>
        <taxon>Methanomada group</taxon>
        <taxon>Methanobacteria</taxon>
        <taxon>Methanobacteriales</taxon>
        <taxon>Methanobacteriaceae</taxon>
        <taxon>Methanobacterium</taxon>
    </lineage>
</organism>
<dbReference type="InterPro" id="IPR053138">
    <property type="entry name" value="N-alpha-Ac-DABA_deacetylase"/>
</dbReference>
<evidence type="ECO:0000256" key="4">
    <source>
        <dbReference type="ARBA" id="ARBA00022833"/>
    </source>
</evidence>
<dbReference type="RefSeq" id="WP_169032542.1">
    <property type="nucleotide sequence ID" value="NZ_JABBYL010000001.1"/>
</dbReference>
<evidence type="ECO:0000313" key="8">
    <source>
        <dbReference type="Proteomes" id="UP000591058"/>
    </source>
</evidence>
<dbReference type="GO" id="GO:0016788">
    <property type="term" value="F:hydrolase activity, acting on ester bonds"/>
    <property type="evidence" value="ECO:0007669"/>
    <property type="project" value="InterPro"/>
</dbReference>
<evidence type="ECO:0000256" key="1">
    <source>
        <dbReference type="ARBA" id="ARBA00001947"/>
    </source>
</evidence>
<dbReference type="Pfam" id="PF24827">
    <property type="entry name" value="AstE_AspA_cat"/>
    <property type="match status" value="1"/>
</dbReference>
<feature type="transmembrane region" description="Helical" evidence="5">
    <location>
        <begin position="21"/>
        <end position="43"/>
    </location>
</feature>
<evidence type="ECO:0000259" key="6">
    <source>
        <dbReference type="Pfam" id="PF24827"/>
    </source>
</evidence>
<keyword evidence="5" id="KW-0472">Membrane</keyword>
<feature type="domain" description="Succinylglutamate desuccinylase/Aspartoacylase catalytic" evidence="6">
    <location>
        <begin position="116"/>
        <end position="171"/>
    </location>
</feature>
<dbReference type="GO" id="GO:0046872">
    <property type="term" value="F:metal ion binding"/>
    <property type="evidence" value="ECO:0007669"/>
    <property type="project" value="UniProtKB-KW"/>
</dbReference>
<dbReference type="PANTHER" id="PTHR37326">
    <property type="entry name" value="BLL3975 PROTEIN"/>
    <property type="match status" value="1"/>
</dbReference>
<keyword evidence="5" id="KW-0812">Transmembrane</keyword>
<name>A0A7K4DIR1_9EURY</name>
<evidence type="ECO:0000256" key="2">
    <source>
        <dbReference type="ARBA" id="ARBA00022723"/>
    </source>
</evidence>
<keyword evidence="3" id="KW-0378">Hydrolase</keyword>
<dbReference type="Gene3D" id="3.40.630.10">
    <property type="entry name" value="Zn peptidases"/>
    <property type="match status" value="1"/>
</dbReference>
<dbReference type="Proteomes" id="UP000591058">
    <property type="component" value="Unassembled WGS sequence"/>
</dbReference>
<sequence length="300" mass="32874">MKKRPSLRPRKKPGWNIPKILMVNWKLLIIALLFFLFLTGFILHKNKTSPPQTPVNGYPVQGSSYYKIILIDNSTGGDLSNNTLLMENINQTPIISEIIETAKNGTPLIVLGDGSHPRVMLVAGVHGAELPPQIAATNLINHLKGKKIKGTIYIIPFAIPHNTASSVRINNSTDPDRVAHENGTPLNNINKVSVNSNITLLADFHSAQPNDIPGRNCILYYPKNPKSNELAGYIGNKTGSPLMEVGPYPGVLSTVSNRNGIPSVVCEVLSPHNKTDQSSIDLSYQYMLAFLEYSGVYNNN</sequence>
<dbReference type="EMBL" id="JABBYL010000001">
    <property type="protein sequence ID" value="NMO08261.1"/>
    <property type="molecule type" value="Genomic_DNA"/>
</dbReference>
<protein>
    <submittedName>
        <fullName evidence="7">Succinylglutamate desuccinylase</fullName>
    </submittedName>
</protein>
<comment type="cofactor">
    <cofactor evidence="1">
        <name>Zn(2+)</name>
        <dbReference type="ChEBI" id="CHEBI:29105"/>
    </cofactor>
</comment>
<dbReference type="InterPro" id="IPR055438">
    <property type="entry name" value="AstE_AspA_cat"/>
</dbReference>
<reference evidence="7 8" key="1">
    <citation type="submission" date="2020-04" db="EMBL/GenBank/DDBJ databases">
        <title>Draft genome of Methanobacterium subterraneum isolated from animal feces.</title>
        <authorList>
            <person name="Ouboter H.T."/>
            <person name="Berger S."/>
            <person name="Gungor E."/>
            <person name="Jetten M.S.M."/>
            <person name="Welte C.U."/>
        </authorList>
    </citation>
    <scope>NUCLEOTIDE SEQUENCE [LARGE SCALE GENOMIC DNA]</scope>
    <source>
        <strain evidence="7">HO_2020</strain>
    </source>
</reference>
<gene>
    <name evidence="7" type="ORF">HG719_00235</name>
</gene>
<proteinExistence type="predicted"/>
<keyword evidence="2" id="KW-0479">Metal-binding</keyword>
<comment type="caution">
    <text evidence="7">The sequence shown here is derived from an EMBL/GenBank/DDBJ whole genome shotgun (WGS) entry which is preliminary data.</text>
</comment>
<dbReference type="PANTHER" id="PTHR37326:SF1">
    <property type="entry name" value="BLL3975 PROTEIN"/>
    <property type="match status" value="1"/>
</dbReference>
<dbReference type="AlphaFoldDB" id="A0A7K4DIR1"/>